<keyword evidence="7" id="KW-0653">Protein transport</keyword>
<evidence type="ECO:0000256" key="8">
    <source>
        <dbReference type="ARBA" id="ARBA00022989"/>
    </source>
</evidence>
<evidence type="ECO:0000256" key="13">
    <source>
        <dbReference type="PROSITE-ProRule" id="PRU00290"/>
    </source>
</evidence>
<dbReference type="InterPro" id="IPR044565">
    <property type="entry name" value="Sec22"/>
</dbReference>
<dbReference type="GO" id="GO:0005789">
    <property type="term" value="C:endoplasmic reticulum membrane"/>
    <property type="evidence" value="ECO:0007669"/>
    <property type="project" value="UniProtKB-SubCell"/>
</dbReference>
<comment type="subcellular location">
    <subcellularLocation>
        <location evidence="1">Endoplasmic reticulum membrane</location>
        <topology evidence="1">Single-pass type IV membrane protein</topology>
    </subcellularLocation>
    <subcellularLocation>
        <location evidence="2">Golgi apparatus membrane</location>
        <topology evidence="2">Single-pass type IV membrane protein</topology>
    </subcellularLocation>
</comment>
<keyword evidence="8 14" id="KW-1133">Transmembrane helix</keyword>
<dbReference type="GO" id="GO:0005484">
    <property type="term" value="F:SNAP receptor activity"/>
    <property type="evidence" value="ECO:0007669"/>
    <property type="project" value="InterPro"/>
</dbReference>
<dbReference type="SUPFAM" id="SSF64356">
    <property type="entry name" value="SNARE-like"/>
    <property type="match status" value="1"/>
</dbReference>
<dbReference type="InterPro" id="IPR011012">
    <property type="entry name" value="Longin-like_dom_sf"/>
</dbReference>
<evidence type="ECO:0000259" key="16">
    <source>
        <dbReference type="PROSITE" id="PS50892"/>
    </source>
</evidence>
<dbReference type="GO" id="GO:0015031">
    <property type="term" value="P:protein transport"/>
    <property type="evidence" value="ECO:0007669"/>
    <property type="project" value="UniProtKB-KW"/>
</dbReference>
<feature type="domain" description="Longin" evidence="15">
    <location>
        <begin position="36"/>
        <end position="78"/>
    </location>
</feature>
<evidence type="ECO:0000256" key="2">
    <source>
        <dbReference type="ARBA" id="ARBA00004409"/>
    </source>
</evidence>
<keyword evidence="5 14" id="KW-0812">Transmembrane</keyword>
<dbReference type="PANTHER" id="PTHR45837">
    <property type="entry name" value="VESICLE-TRAFFICKING PROTEIN SEC22B"/>
    <property type="match status" value="1"/>
</dbReference>
<dbReference type="CDD" id="cd15866">
    <property type="entry name" value="R-SNARE_SEC22"/>
    <property type="match status" value="1"/>
</dbReference>
<dbReference type="GO" id="GO:0006888">
    <property type="term" value="P:endoplasmic reticulum to Golgi vesicle-mediated transport"/>
    <property type="evidence" value="ECO:0007669"/>
    <property type="project" value="InterPro"/>
</dbReference>
<evidence type="ECO:0000313" key="17">
    <source>
        <dbReference type="EMBL" id="RUS34515.1"/>
    </source>
</evidence>
<evidence type="ECO:0000256" key="9">
    <source>
        <dbReference type="ARBA" id="ARBA00023034"/>
    </source>
</evidence>
<evidence type="ECO:0000259" key="15">
    <source>
        <dbReference type="PROSITE" id="PS50859"/>
    </source>
</evidence>
<dbReference type="SUPFAM" id="SSF58038">
    <property type="entry name" value="SNARE fusion complex"/>
    <property type="match status" value="1"/>
</dbReference>
<dbReference type="InterPro" id="IPR010908">
    <property type="entry name" value="Longin_dom"/>
</dbReference>
<keyword evidence="9" id="KW-0333">Golgi apparatus</keyword>
<dbReference type="CDD" id="cd14824">
    <property type="entry name" value="Longin"/>
    <property type="match status" value="1"/>
</dbReference>
<dbReference type="Proteomes" id="UP000274822">
    <property type="component" value="Unassembled WGS sequence"/>
</dbReference>
<gene>
    <name evidence="17" type="ORF">BC938DRAFT_480048</name>
</gene>
<evidence type="ECO:0000256" key="3">
    <source>
        <dbReference type="ARBA" id="ARBA00008025"/>
    </source>
</evidence>
<dbReference type="EMBL" id="RBNJ01000448">
    <property type="protein sequence ID" value="RUS34515.1"/>
    <property type="molecule type" value="Genomic_DNA"/>
</dbReference>
<name>A0A433QXQ6_9FUNG</name>
<evidence type="ECO:0000256" key="5">
    <source>
        <dbReference type="ARBA" id="ARBA00022692"/>
    </source>
</evidence>
<evidence type="ECO:0000256" key="1">
    <source>
        <dbReference type="ARBA" id="ARBA00004163"/>
    </source>
</evidence>
<keyword evidence="10 13" id="KW-0175">Coiled coil</keyword>
<protein>
    <recommendedName>
        <fullName evidence="12">Protein transport protein SEC22</fullName>
    </recommendedName>
</protein>
<evidence type="ECO:0000256" key="12">
    <source>
        <dbReference type="ARBA" id="ARBA00024249"/>
    </source>
</evidence>
<dbReference type="Gene3D" id="3.30.450.50">
    <property type="entry name" value="Longin domain"/>
    <property type="match status" value="1"/>
</dbReference>
<feature type="transmembrane region" description="Helical" evidence="14">
    <location>
        <begin position="155"/>
        <end position="175"/>
    </location>
</feature>
<dbReference type="Pfam" id="PF13774">
    <property type="entry name" value="Longin"/>
    <property type="match status" value="1"/>
</dbReference>
<sequence>MSRLPNSVLVLPTFAHKHYSQTATSSKTACATFASSYPRKLGFSYLEELSKEFYLSYGNEVEKVGLRPYAFVKFDTFMQKTKRLYQDTRTQHNLTKLNEDLQDVTRIMTKNMEDLLWRGDSLDRMDHIAHELKDSSKLFKDRARNLNLQALYRKYGIPAIVVTAFSFLLWLRWYFF</sequence>
<evidence type="ECO:0000256" key="7">
    <source>
        <dbReference type="ARBA" id="ARBA00022927"/>
    </source>
</evidence>
<reference evidence="17 18" key="1">
    <citation type="journal article" date="2018" name="New Phytol.">
        <title>Phylogenomics of Endogonaceae and evolution of mycorrhizas within Mucoromycota.</title>
        <authorList>
            <person name="Chang Y."/>
            <person name="Desiro A."/>
            <person name="Na H."/>
            <person name="Sandor L."/>
            <person name="Lipzen A."/>
            <person name="Clum A."/>
            <person name="Barry K."/>
            <person name="Grigoriev I.V."/>
            <person name="Martin F.M."/>
            <person name="Stajich J.E."/>
            <person name="Smith M.E."/>
            <person name="Bonito G."/>
            <person name="Spatafora J.W."/>
        </authorList>
    </citation>
    <scope>NUCLEOTIDE SEQUENCE [LARGE SCALE GENOMIC DNA]</scope>
    <source>
        <strain evidence="17 18">AD002</strain>
    </source>
</reference>
<organism evidence="17 18">
    <name type="scientific">Jimgerdemannia flammicorona</name>
    <dbReference type="NCBI Taxonomy" id="994334"/>
    <lineage>
        <taxon>Eukaryota</taxon>
        <taxon>Fungi</taxon>
        <taxon>Fungi incertae sedis</taxon>
        <taxon>Mucoromycota</taxon>
        <taxon>Mucoromycotina</taxon>
        <taxon>Endogonomycetes</taxon>
        <taxon>Endogonales</taxon>
        <taxon>Endogonaceae</taxon>
        <taxon>Jimgerdemannia</taxon>
    </lineage>
</organism>
<dbReference type="GO" id="GO:0006890">
    <property type="term" value="P:retrograde vesicle-mediated transport, Golgi to endoplasmic reticulum"/>
    <property type="evidence" value="ECO:0007669"/>
    <property type="project" value="InterPro"/>
</dbReference>
<dbReference type="PROSITE" id="PS50892">
    <property type="entry name" value="V_SNARE"/>
    <property type="match status" value="1"/>
</dbReference>
<keyword evidence="18" id="KW-1185">Reference proteome</keyword>
<dbReference type="Gene3D" id="1.20.5.110">
    <property type="match status" value="1"/>
</dbReference>
<feature type="domain" description="V-SNARE coiled-coil homology" evidence="16">
    <location>
        <begin position="93"/>
        <end position="153"/>
    </location>
</feature>
<dbReference type="PROSITE" id="PS50859">
    <property type="entry name" value="LONGIN"/>
    <property type="match status" value="1"/>
</dbReference>
<evidence type="ECO:0000256" key="14">
    <source>
        <dbReference type="SAM" id="Phobius"/>
    </source>
</evidence>
<dbReference type="InterPro" id="IPR042855">
    <property type="entry name" value="V_SNARE_CC"/>
</dbReference>
<dbReference type="Pfam" id="PF00957">
    <property type="entry name" value="Synaptobrevin"/>
    <property type="match status" value="1"/>
</dbReference>
<comment type="similarity">
    <text evidence="3">Belongs to the synaptobrevin family.</text>
</comment>
<dbReference type="GO" id="GO:0000139">
    <property type="term" value="C:Golgi membrane"/>
    <property type="evidence" value="ECO:0007669"/>
    <property type="project" value="UniProtKB-SubCell"/>
</dbReference>
<keyword evidence="6" id="KW-0256">Endoplasmic reticulum</keyword>
<accession>A0A433QXQ6</accession>
<dbReference type="AlphaFoldDB" id="A0A433QXQ6"/>
<proteinExistence type="inferred from homology"/>
<evidence type="ECO:0000313" key="18">
    <source>
        <dbReference type="Proteomes" id="UP000274822"/>
    </source>
</evidence>
<keyword evidence="11 14" id="KW-0472">Membrane</keyword>
<evidence type="ECO:0000256" key="4">
    <source>
        <dbReference type="ARBA" id="ARBA00022448"/>
    </source>
</evidence>
<evidence type="ECO:0000256" key="10">
    <source>
        <dbReference type="ARBA" id="ARBA00023054"/>
    </source>
</evidence>
<comment type="caution">
    <text evidence="17">The sequence shown here is derived from an EMBL/GenBank/DDBJ whole genome shotgun (WGS) entry which is preliminary data.</text>
</comment>
<keyword evidence="4" id="KW-0813">Transport</keyword>
<evidence type="ECO:0000256" key="6">
    <source>
        <dbReference type="ARBA" id="ARBA00022824"/>
    </source>
</evidence>
<evidence type="ECO:0000256" key="11">
    <source>
        <dbReference type="ARBA" id="ARBA00023136"/>
    </source>
</evidence>